<evidence type="ECO:0000256" key="4">
    <source>
        <dbReference type="ARBA" id="ARBA00006824"/>
    </source>
</evidence>
<dbReference type="CDD" id="cd13897">
    <property type="entry name" value="CuRO_3_LCC_plant"/>
    <property type="match status" value="1"/>
</dbReference>
<dbReference type="InterPro" id="IPR034288">
    <property type="entry name" value="CuRO_1_LCC"/>
</dbReference>
<evidence type="ECO:0000259" key="19">
    <source>
        <dbReference type="Pfam" id="PF00394"/>
    </source>
</evidence>
<dbReference type="PROSITE" id="PS00079">
    <property type="entry name" value="MULTICOPPER_OXIDASE1"/>
    <property type="match status" value="1"/>
</dbReference>
<feature type="domain" description="Plastocyanin-like" evidence="19">
    <location>
        <begin position="455"/>
        <end position="606"/>
    </location>
</feature>
<dbReference type="InterPro" id="IPR034285">
    <property type="entry name" value="CuRO_2_LCC"/>
</dbReference>
<evidence type="ECO:0000256" key="17">
    <source>
        <dbReference type="ARBA" id="ARBA00023185"/>
    </source>
</evidence>
<evidence type="ECO:0000313" key="22">
    <source>
        <dbReference type="EMBL" id="KAK7315403.1"/>
    </source>
</evidence>
<gene>
    <name evidence="22" type="ORF">VNO77_33949</name>
</gene>
<evidence type="ECO:0000256" key="5">
    <source>
        <dbReference type="ARBA" id="ARBA00010609"/>
    </source>
</evidence>
<evidence type="ECO:0000256" key="6">
    <source>
        <dbReference type="ARBA" id="ARBA00012297"/>
    </source>
</evidence>
<evidence type="ECO:0000256" key="18">
    <source>
        <dbReference type="RuleBase" id="RU361119"/>
    </source>
</evidence>
<evidence type="ECO:0000256" key="2">
    <source>
        <dbReference type="ARBA" id="ARBA00004141"/>
    </source>
</evidence>
<dbReference type="EC" id="1.10.3.2" evidence="6 18"/>
<comment type="similarity">
    <text evidence="5 18">Belongs to the multicopper oxidase family.</text>
</comment>
<keyword evidence="9" id="KW-0812">Transmembrane</keyword>
<evidence type="ECO:0000256" key="1">
    <source>
        <dbReference type="ARBA" id="ARBA00000349"/>
    </source>
</evidence>
<organism evidence="22 23">
    <name type="scientific">Canavalia gladiata</name>
    <name type="common">Sword bean</name>
    <name type="synonym">Dolichos gladiatus</name>
    <dbReference type="NCBI Taxonomy" id="3824"/>
    <lineage>
        <taxon>Eukaryota</taxon>
        <taxon>Viridiplantae</taxon>
        <taxon>Streptophyta</taxon>
        <taxon>Embryophyta</taxon>
        <taxon>Tracheophyta</taxon>
        <taxon>Spermatophyta</taxon>
        <taxon>Magnoliopsida</taxon>
        <taxon>eudicotyledons</taxon>
        <taxon>Gunneridae</taxon>
        <taxon>Pentapetalae</taxon>
        <taxon>rosids</taxon>
        <taxon>fabids</taxon>
        <taxon>Fabales</taxon>
        <taxon>Fabaceae</taxon>
        <taxon>Papilionoideae</taxon>
        <taxon>50 kb inversion clade</taxon>
        <taxon>NPAAA clade</taxon>
        <taxon>indigoferoid/millettioid clade</taxon>
        <taxon>Phaseoleae</taxon>
        <taxon>Canavalia</taxon>
    </lineage>
</organism>
<dbReference type="GO" id="GO:0005507">
    <property type="term" value="F:copper ion binding"/>
    <property type="evidence" value="ECO:0007669"/>
    <property type="project" value="InterPro"/>
</dbReference>
<dbReference type="PANTHER" id="PTHR11709:SF443">
    <property type="entry name" value="LACCASE-15"/>
    <property type="match status" value="1"/>
</dbReference>
<dbReference type="Gene3D" id="2.60.40.420">
    <property type="entry name" value="Cupredoxins - blue copper proteins"/>
    <property type="match status" value="3"/>
</dbReference>
<comment type="caution">
    <text evidence="22">The sequence shown here is derived from an EMBL/GenBank/DDBJ whole genome shotgun (WGS) entry which is preliminary data.</text>
</comment>
<evidence type="ECO:0000259" key="21">
    <source>
        <dbReference type="Pfam" id="PF07732"/>
    </source>
</evidence>
<evidence type="ECO:0000256" key="12">
    <source>
        <dbReference type="ARBA" id="ARBA00022989"/>
    </source>
</evidence>
<evidence type="ECO:0000256" key="11">
    <source>
        <dbReference type="ARBA" id="ARBA00022737"/>
    </source>
</evidence>
<feature type="domain" description="Plastocyanin-like" evidence="20">
    <location>
        <begin position="733"/>
        <end position="844"/>
    </location>
</feature>
<dbReference type="InterPro" id="IPR011706">
    <property type="entry name" value="Cu-oxidase_C"/>
</dbReference>
<keyword evidence="11 18" id="KW-0677">Repeat</keyword>
<feature type="domain" description="Plastocyanin-like" evidence="21">
    <location>
        <begin position="329"/>
        <end position="443"/>
    </location>
</feature>
<protein>
    <recommendedName>
        <fullName evidence="6 18">Laccase</fullName>
        <ecNumber evidence="6 18">1.10.3.2</ecNumber>
    </recommendedName>
    <alternativeName>
        <fullName evidence="18">Benzenediol:oxygen oxidoreductase</fullName>
    </alternativeName>
    <alternativeName>
        <fullName evidence="18">Diphenol oxidase</fullName>
    </alternativeName>
    <alternativeName>
        <fullName evidence="18">Urishiol oxidase</fullName>
    </alternativeName>
</protein>
<dbReference type="InterPro" id="IPR001117">
    <property type="entry name" value="Cu-oxidase_2nd"/>
</dbReference>
<evidence type="ECO:0000256" key="3">
    <source>
        <dbReference type="ARBA" id="ARBA00004271"/>
    </source>
</evidence>
<dbReference type="EMBL" id="JAYMYQ010000008">
    <property type="protein sequence ID" value="KAK7315403.1"/>
    <property type="molecule type" value="Genomic_DNA"/>
</dbReference>
<comment type="catalytic activity">
    <reaction evidence="1 18">
        <text>4 hydroquinone + O2 = 4 benzosemiquinone + 2 H2O</text>
        <dbReference type="Rhea" id="RHEA:11276"/>
        <dbReference type="ChEBI" id="CHEBI:15377"/>
        <dbReference type="ChEBI" id="CHEBI:15379"/>
        <dbReference type="ChEBI" id="CHEBI:17594"/>
        <dbReference type="ChEBI" id="CHEBI:17977"/>
        <dbReference type="EC" id="1.10.3.2"/>
    </reaction>
</comment>
<keyword evidence="7 18" id="KW-0052">Apoplast</keyword>
<sequence>MVERWPRSPSGSPRKTNALFKLKSRYKWHPRLILHSTHATMTNTTISRTIPTRFFFGVRNHFVANQLPHFRRYHRLTTTIHCRHKISHPSFSLKPFLSFSSSPSPKSGFVGWYLRKLETHPILIKSVTSSLIFAAADLTSQIITLFPSFSASYDVKRTFRMAIYGLLILGPSQHMWFNFLSKILPKRDVLSTLKKILMGQALFGPVINTVFFSYSGALQGENGPEIIARLKRDLLPTLLAGVLFWPICDFVTFKFTPVHLQPLLNSSCAYVWTIYLTYMANRPIRLSISRTYSLMKMWLPNKIVFLQSVLYFSLAATSFQRHNEYNFVVKEAHYTRLCSTKALLTVNGQFPGPIIRAYHGETVYVNVHNKGKFNITLHWHGVKQPRNPWSDGPEYITQCPIKPGEKFRQKVIFSIEEGTIWWHAHSDWARATVHGPIIVYPKEGTSYPFPTPDAEVPIVLGEWWKSEVKDVYDQFLETGGAPNNSDALTINGQPGDFYPCSNSETFKLNVDHGKTYLLRMVNAAMNLVLFFSVSKHNLTVVGVDSTYSKPVTRDYICISPGQTVDALLYANQEPNDYYMAARAYSSAVGVSFDNATATARVHYNENHAPISSPSFPYLPNYNDTKSAFDYYGSIRGLPETYPYEVPINITTHIVNTLSVNTLPCPEGETCLGPNGTRFASSMNNISFEAPSIDILEAYYYHIKGVYQKGFPKFPPFVFDFTAEYLPLVLEIPKKGTKVAVIKYGSTLEIVFQGTNLVAGIDHPIHIHGTSFYVVGYGFGNFDKHKDPLTYNLIDPPFMNTVLVPRLGWAALRYRAANPGVWFMHCHFDRHLSWGMETVFIVTNGEGSDEKLPPPPPDMPPC</sequence>
<dbReference type="InterPro" id="IPR011707">
    <property type="entry name" value="Cu-oxidase-like_N"/>
</dbReference>
<keyword evidence="17 18" id="KW-0439">Lignin degradation</keyword>
<dbReference type="GO" id="GO:0016020">
    <property type="term" value="C:membrane"/>
    <property type="evidence" value="ECO:0007669"/>
    <property type="project" value="UniProtKB-SubCell"/>
</dbReference>
<evidence type="ECO:0000256" key="13">
    <source>
        <dbReference type="ARBA" id="ARBA00023002"/>
    </source>
</evidence>
<keyword evidence="10 18" id="KW-0479">Metal-binding</keyword>
<keyword evidence="12" id="KW-1133">Transmembrane helix</keyword>
<keyword evidence="23" id="KW-1185">Reference proteome</keyword>
<dbReference type="InterPro" id="IPR034289">
    <property type="entry name" value="CuRO_3_LCC"/>
</dbReference>
<dbReference type="Pfam" id="PF00394">
    <property type="entry name" value="Cu-oxidase"/>
    <property type="match status" value="1"/>
</dbReference>
<evidence type="ECO:0000256" key="9">
    <source>
        <dbReference type="ARBA" id="ARBA00022692"/>
    </source>
</evidence>
<comment type="similarity">
    <text evidence="4">Belongs to the peroxisomal membrane protein PXMP2/4 family.</text>
</comment>
<dbReference type="InterPro" id="IPR033138">
    <property type="entry name" value="Cu_oxidase_CS"/>
</dbReference>
<dbReference type="Proteomes" id="UP001367508">
    <property type="component" value="Unassembled WGS sequence"/>
</dbReference>
<evidence type="ECO:0000256" key="16">
    <source>
        <dbReference type="ARBA" id="ARBA00023180"/>
    </source>
</evidence>
<dbReference type="InterPro" id="IPR002355">
    <property type="entry name" value="Cu_oxidase_Cu_BS"/>
</dbReference>
<dbReference type="AlphaFoldDB" id="A0AAN9KFQ0"/>
<comment type="function">
    <text evidence="18">Lignin degradation and detoxification of lignin-derived products.</text>
</comment>
<keyword evidence="15" id="KW-0472">Membrane</keyword>
<dbReference type="PROSITE" id="PS00080">
    <property type="entry name" value="MULTICOPPER_OXIDASE2"/>
    <property type="match status" value="1"/>
</dbReference>
<comment type="cofactor">
    <cofactor evidence="18">
        <name>Cu cation</name>
        <dbReference type="ChEBI" id="CHEBI:23378"/>
    </cofactor>
    <text evidence="18">Binds 4 Cu cations per monomer.</text>
</comment>
<evidence type="ECO:0000256" key="14">
    <source>
        <dbReference type="ARBA" id="ARBA00023008"/>
    </source>
</evidence>
<keyword evidence="8 18" id="KW-0964">Secreted</keyword>
<name>A0AAN9KFQ0_CANGL</name>
<dbReference type="GO" id="GO:0048046">
    <property type="term" value="C:apoplast"/>
    <property type="evidence" value="ECO:0007669"/>
    <property type="project" value="UniProtKB-SubCell"/>
</dbReference>
<dbReference type="Pfam" id="PF04117">
    <property type="entry name" value="Mpv17_PMP22"/>
    <property type="match status" value="1"/>
</dbReference>
<evidence type="ECO:0000313" key="23">
    <source>
        <dbReference type="Proteomes" id="UP001367508"/>
    </source>
</evidence>
<dbReference type="GO" id="GO:0052716">
    <property type="term" value="F:hydroquinone:oxygen oxidoreductase activity"/>
    <property type="evidence" value="ECO:0007669"/>
    <property type="project" value="UniProtKB-EC"/>
</dbReference>
<keyword evidence="16" id="KW-0325">Glycoprotein</keyword>
<dbReference type="CDD" id="cd13849">
    <property type="entry name" value="CuRO_1_LCC_plant"/>
    <property type="match status" value="1"/>
</dbReference>
<dbReference type="PANTHER" id="PTHR11709">
    <property type="entry name" value="MULTI-COPPER OXIDASE"/>
    <property type="match status" value="1"/>
</dbReference>
<dbReference type="GO" id="GO:0046274">
    <property type="term" value="P:lignin catabolic process"/>
    <property type="evidence" value="ECO:0007669"/>
    <property type="project" value="UniProtKB-KW"/>
</dbReference>
<dbReference type="InterPro" id="IPR017761">
    <property type="entry name" value="Laccase"/>
</dbReference>
<comment type="subcellular location">
    <subcellularLocation>
        <location evidence="2">Membrane</location>
        <topology evidence="2">Multi-pass membrane protein</topology>
    </subcellularLocation>
    <subcellularLocation>
        <location evidence="3 18">Secreted</location>
        <location evidence="3 18">Extracellular space</location>
        <location evidence="3 18">Apoplast</location>
    </subcellularLocation>
</comment>
<evidence type="ECO:0000256" key="15">
    <source>
        <dbReference type="ARBA" id="ARBA00023136"/>
    </source>
</evidence>
<dbReference type="Pfam" id="PF07731">
    <property type="entry name" value="Cu-oxidase_2"/>
    <property type="match status" value="1"/>
</dbReference>
<dbReference type="CDD" id="cd13875">
    <property type="entry name" value="CuRO_2_LCC_plant"/>
    <property type="match status" value="1"/>
</dbReference>
<dbReference type="SUPFAM" id="SSF49503">
    <property type="entry name" value="Cupredoxins"/>
    <property type="match status" value="3"/>
</dbReference>
<dbReference type="InterPro" id="IPR008972">
    <property type="entry name" value="Cupredoxin"/>
</dbReference>
<dbReference type="NCBIfam" id="TIGR03389">
    <property type="entry name" value="laccase"/>
    <property type="match status" value="1"/>
</dbReference>
<dbReference type="InterPro" id="IPR045087">
    <property type="entry name" value="Cu-oxidase_fam"/>
</dbReference>
<dbReference type="InterPro" id="IPR007248">
    <property type="entry name" value="Mpv17_PMP22"/>
</dbReference>
<evidence type="ECO:0000256" key="8">
    <source>
        <dbReference type="ARBA" id="ARBA00022525"/>
    </source>
</evidence>
<evidence type="ECO:0000259" key="20">
    <source>
        <dbReference type="Pfam" id="PF07731"/>
    </source>
</evidence>
<evidence type="ECO:0000256" key="7">
    <source>
        <dbReference type="ARBA" id="ARBA00022523"/>
    </source>
</evidence>
<reference evidence="22 23" key="1">
    <citation type="submission" date="2024-01" db="EMBL/GenBank/DDBJ databases">
        <title>The genomes of 5 underutilized Papilionoideae crops provide insights into root nodulation and disease resistanc.</title>
        <authorList>
            <person name="Jiang F."/>
        </authorList>
    </citation>
    <scope>NUCLEOTIDE SEQUENCE [LARGE SCALE GENOMIC DNA]</scope>
    <source>
        <strain evidence="22">LVBAO_FW01</strain>
        <tissue evidence="22">Leaves</tissue>
    </source>
</reference>
<accession>A0AAN9KFQ0</accession>
<keyword evidence="13 18" id="KW-0560">Oxidoreductase</keyword>
<keyword evidence="14 18" id="KW-0186">Copper</keyword>
<evidence type="ECO:0000256" key="10">
    <source>
        <dbReference type="ARBA" id="ARBA00022723"/>
    </source>
</evidence>
<proteinExistence type="inferred from homology"/>
<dbReference type="Pfam" id="PF07732">
    <property type="entry name" value="Cu-oxidase_3"/>
    <property type="match status" value="1"/>
</dbReference>